<feature type="transmembrane region" description="Helical" evidence="28">
    <location>
        <begin position="991"/>
        <end position="1013"/>
    </location>
</feature>
<dbReference type="FunFam" id="3.30.200.20:FF:000003">
    <property type="entry name" value="Non-specific serine/threonine protein kinase"/>
    <property type="match status" value="1"/>
</dbReference>
<evidence type="ECO:0000256" key="11">
    <source>
        <dbReference type="ARBA" id="ARBA00022837"/>
    </source>
</evidence>
<dbReference type="CDD" id="cd00054">
    <property type="entry name" value="EGF_CA"/>
    <property type="match status" value="1"/>
</dbReference>
<evidence type="ECO:0000256" key="21">
    <source>
        <dbReference type="ARBA" id="ARBA00047558"/>
    </source>
</evidence>
<dbReference type="GO" id="GO:0019346">
    <property type="term" value="P:transsulfuration"/>
    <property type="evidence" value="ECO:0007669"/>
    <property type="project" value="InterPro"/>
</dbReference>
<dbReference type="CDD" id="cd12087">
    <property type="entry name" value="TM_EGFR-like"/>
    <property type="match status" value="1"/>
</dbReference>
<feature type="transmembrane region" description="Helical" evidence="28">
    <location>
        <begin position="540"/>
        <end position="563"/>
    </location>
</feature>
<dbReference type="Gene3D" id="3.90.1150.10">
    <property type="entry name" value="Aspartate Aminotransferase, domain 1"/>
    <property type="match status" value="1"/>
</dbReference>
<dbReference type="PANTHER" id="PTHR43379">
    <property type="entry name" value="CYSTATHIONINE GAMMA-SYNTHASE"/>
    <property type="match status" value="1"/>
</dbReference>
<dbReference type="InterPro" id="IPR003864">
    <property type="entry name" value="CSC1/OSCA1-like_7TM"/>
</dbReference>
<dbReference type="GO" id="GO:0005524">
    <property type="term" value="F:ATP binding"/>
    <property type="evidence" value="ECO:0007669"/>
    <property type="project" value="UniProtKB-UniRule"/>
</dbReference>
<keyword evidence="8" id="KW-0732">Signal</keyword>
<feature type="transmembrane region" description="Helical" evidence="28">
    <location>
        <begin position="2061"/>
        <end position="2082"/>
    </location>
</feature>
<dbReference type="GO" id="GO:0009507">
    <property type="term" value="C:chloroplast"/>
    <property type="evidence" value="ECO:0007669"/>
    <property type="project" value="TreeGrafter"/>
</dbReference>
<dbReference type="CDD" id="cd14079">
    <property type="entry name" value="STKc_AMPK_alpha"/>
    <property type="match status" value="1"/>
</dbReference>
<feature type="transmembrane region" description="Helical" evidence="28">
    <location>
        <begin position="943"/>
        <end position="971"/>
    </location>
</feature>
<dbReference type="GO" id="GO:0030170">
    <property type="term" value="F:pyridoxal phosphate binding"/>
    <property type="evidence" value="ECO:0007669"/>
    <property type="project" value="InterPro"/>
</dbReference>
<dbReference type="GO" id="GO:0034220">
    <property type="term" value="P:monoatomic ion transmembrane transport"/>
    <property type="evidence" value="ECO:0007669"/>
    <property type="project" value="UniProtKB-KW"/>
</dbReference>
<keyword evidence="14 28" id="KW-1133">Transmembrane helix</keyword>
<dbReference type="InterPro" id="IPR027815">
    <property type="entry name" value="CSC1/OSCA1-like_cyt"/>
</dbReference>
<dbReference type="PROSITE" id="PS00868">
    <property type="entry name" value="CYS_MET_METAB_PP"/>
    <property type="match status" value="1"/>
</dbReference>
<dbReference type="CDD" id="cd00614">
    <property type="entry name" value="CGS_like"/>
    <property type="match status" value="1"/>
</dbReference>
<dbReference type="FunFam" id="1.10.510.10:FF:000204">
    <property type="entry name" value="Non-specific serine/threonine protein kinase"/>
    <property type="match status" value="1"/>
</dbReference>
<keyword evidence="12 27" id="KW-0067">ATP-binding</keyword>
<dbReference type="GO" id="GO:0003962">
    <property type="term" value="F:cystathionine gamma-synthase activity"/>
    <property type="evidence" value="ECO:0007669"/>
    <property type="project" value="InterPro"/>
</dbReference>
<protein>
    <recommendedName>
        <fullName evidence="26">plant cystathionine gamma-synthase</fullName>
        <ecNumber evidence="26">2.5.1.160</ecNumber>
    </recommendedName>
</protein>
<feature type="transmembrane region" description="Helical" evidence="28">
    <location>
        <begin position="688"/>
        <end position="707"/>
    </location>
</feature>
<accession>A0A3P6B867</accession>
<dbReference type="InterPro" id="IPR044639">
    <property type="entry name" value="CGS1/2"/>
</dbReference>
<evidence type="ECO:0000313" key="31">
    <source>
        <dbReference type="EMBL" id="VDC92248.1"/>
    </source>
</evidence>
<dbReference type="GO" id="GO:0106310">
    <property type="term" value="F:protein serine kinase activity"/>
    <property type="evidence" value="ECO:0007669"/>
    <property type="project" value="RHEA"/>
</dbReference>
<dbReference type="InterPro" id="IPR015424">
    <property type="entry name" value="PyrdxlP-dep_Trfase"/>
</dbReference>
<dbReference type="PANTHER" id="PTHR43379:SF1">
    <property type="entry name" value="CYSTATHIONINE GAMMA-SYNTHASE 1, CHLOROPLASTIC-RELATED"/>
    <property type="match status" value="1"/>
</dbReference>
<dbReference type="InterPro" id="IPR028375">
    <property type="entry name" value="KA1/Ssp2_C"/>
</dbReference>
<dbReference type="FunFam" id="3.90.1150.10:FF:000033">
    <property type="entry name" value="Cystathionine gamma-synthase"/>
    <property type="match status" value="1"/>
</dbReference>
<comment type="catalytic activity">
    <reaction evidence="22">
        <text>L-threonyl-[protein] + ATP = O-phospho-L-threonyl-[protein] + ADP + H(+)</text>
        <dbReference type="Rhea" id="RHEA:46608"/>
        <dbReference type="Rhea" id="RHEA-COMP:11060"/>
        <dbReference type="Rhea" id="RHEA-COMP:11605"/>
        <dbReference type="ChEBI" id="CHEBI:15378"/>
        <dbReference type="ChEBI" id="CHEBI:30013"/>
        <dbReference type="ChEBI" id="CHEBI:30616"/>
        <dbReference type="ChEBI" id="CHEBI:61977"/>
        <dbReference type="ChEBI" id="CHEBI:456216"/>
    </reaction>
</comment>
<dbReference type="SUPFAM" id="SSF103243">
    <property type="entry name" value="KA1-like"/>
    <property type="match status" value="1"/>
</dbReference>
<evidence type="ECO:0000256" key="12">
    <source>
        <dbReference type="ARBA" id="ARBA00022840"/>
    </source>
</evidence>
<dbReference type="Pfam" id="PF08488">
    <property type="entry name" value="WAK"/>
    <property type="match status" value="1"/>
</dbReference>
<dbReference type="Pfam" id="PF00069">
    <property type="entry name" value="Pkinase"/>
    <property type="match status" value="2"/>
</dbReference>
<dbReference type="PROSITE" id="PS01187">
    <property type="entry name" value="EGF_CA"/>
    <property type="match status" value="1"/>
</dbReference>
<dbReference type="GO" id="GO:0004674">
    <property type="term" value="F:protein serine/threonine kinase activity"/>
    <property type="evidence" value="ECO:0007669"/>
    <property type="project" value="UniProtKB-KW"/>
</dbReference>
<evidence type="ECO:0000259" key="29">
    <source>
        <dbReference type="PROSITE" id="PS50011"/>
    </source>
</evidence>
<comment type="subcellular location">
    <subcellularLocation>
        <location evidence="2">Membrane</location>
        <topology evidence="2">Single-pass type I membrane protein</topology>
    </subcellularLocation>
</comment>
<evidence type="ECO:0000256" key="5">
    <source>
        <dbReference type="ARBA" id="ARBA00022605"/>
    </source>
</evidence>
<proteinExistence type="inferred from homology"/>
<evidence type="ECO:0000256" key="4">
    <source>
        <dbReference type="ARBA" id="ARBA00022527"/>
    </source>
</evidence>
<evidence type="ECO:0000259" key="30">
    <source>
        <dbReference type="PROSITE" id="PS50030"/>
    </source>
</evidence>
<keyword evidence="9 27" id="KW-0547">Nucleotide-binding</keyword>
<feature type="domain" description="Protein kinase" evidence="29">
    <location>
        <begin position="2135"/>
        <end position="2418"/>
    </location>
</feature>
<feature type="transmembrane region" description="Helical" evidence="28">
    <location>
        <begin position="1143"/>
        <end position="1164"/>
    </location>
</feature>
<evidence type="ECO:0000256" key="3">
    <source>
        <dbReference type="ARBA" id="ARBA00009077"/>
    </source>
</evidence>
<comment type="pathway">
    <text evidence="23">Amino-acid biosynthesis; L-methionine biosynthesis via de novo pathway; L-cystathionine from O-succinyl-L-homoserine: step 1/1.</text>
</comment>
<dbReference type="SUPFAM" id="SSF53383">
    <property type="entry name" value="PLP-dependent transferases"/>
    <property type="match status" value="1"/>
</dbReference>
<keyword evidence="4" id="KW-0723">Serine/threonine-protein kinase</keyword>
<dbReference type="Pfam" id="PF13967">
    <property type="entry name" value="RSN1_TM"/>
    <property type="match status" value="1"/>
</dbReference>
<evidence type="ECO:0000256" key="8">
    <source>
        <dbReference type="ARBA" id="ARBA00022729"/>
    </source>
</evidence>
<dbReference type="InterPro" id="IPR054542">
    <property type="entry name" value="Cys_met_metab_PP"/>
</dbReference>
<dbReference type="InterPro" id="IPR008271">
    <property type="entry name" value="Ser/Thr_kinase_AS"/>
</dbReference>
<feature type="transmembrane region" description="Helical" evidence="28">
    <location>
        <begin position="1089"/>
        <end position="1122"/>
    </location>
</feature>
<keyword evidence="10" id="KW-0418">Kinase</keyword>
<evidence type="ECO:0000256" key="15">
    <source>
        <dbReference type="ARBA" id="ARBA00023065"/>
    </source>
</evidence>
<dbReference type="Pfam" id="PF14703">
    <property type="entry name" value="PHM7_cyt"/>
    <property type="match status" value="1"/>
</dbReference>
<dbReference type="Pfam" id="PF01053">
    <property type="entry name" value="Cys_Met_Meta_PP"/>
    <property type="match status" value="1"/>
</dbReference>
<keyword evidence="6" id="KW-0808">Transferase</keyword>
<dbReference type="InterPro" id="IPR000719">
    <property type="entry name" value="Prot_kinase_dom"/>
</dbReference>
<organism evidence="31">
    <name type="scientific">Brassica oleracea</name>
    <name type="common">Wild cabbage</name>
    <dbReference type="NCBI Taxonomy" id="3712"/>
    <lineage>
        <taxon>Eukaryota</taxon>
        <taxon>Viridiplantae</taxon>
        <taxon>Streptophyta</taxon>
        <taxon>Embryophyta</taxon>
        <taxon>Tracheophyta</taxon>
        <taxon>Spermatophyta</taxon>
        <taxon>Magnoliopsida</taxon>
        <taxon>eudicotyledons</taxon>
        <taxon>Gunneridae</taxon>
        <taxon>Pentapetalae</taxon>
        <taxon>rosids</taxon>
        <taxon>malvids</taxon>
        <taxon>Brassicales</taxon>
        <taxon>Brassicaceae</taxon>
        <taxon>Brassiceae</taxon>
        <taxon>Brassica</taxon>
    </lineage>
</organism>
<gene>
    <name evidence="31" type="ORF">BOLC3T16244H</name>
</gene>
<dbReference type="PROSITE" id="PS00107">
    <property type="entry name" value="PROTEIN_KINASE_ATP"/>
    <property type="match status" value="1"/>
</dbReference>
<reference evidence="31" key="1">
    <citation type="submission" date="2018-11" db="EMBL/GenBank/DDBJ databases">
        <authorList>
            <consortium name="Genoscope - CEA"/>
            <person name="William W."/>
        </authorList>
    </citation>
    <scope>NUCLEOTIDE SEQUENCE</scope>
</reference>
<dbReference type="Gene3D" id="1.10.510.10">
    <property type="entry name" value="Transferase(Phosphotransferase) domain 1"/>
    <property type="match status" value="2"/>
</dbReference>
<dbReference type="FunFam" id="3.40.640.10:FF:000046">
    <property type="entry name" value="Cystathionine gamma-lyase"/>
    <property type="match status" value="1"/>
</dbReference>
<evidence type="ECO:0000256" key="6">
    <source>
        <dbReference type="ARBA" id="ARBA00022679"/>
    </source>
</evidence>
<dbReference type="Pfam" id="PF02714">
    <property type="entry name" value="RSN1_7TM"/>
    <property type="match status" value="1"/>
</dbReference>
<evidence type="ECO:0000256" key="13">
    <source>
        <dbReference type="ARBA" id="ARBA00022898"/>
    </source>
</evidence>
<dbReference type="FunFam" id="1.10.510.10:FF:000084">
    <property type="entry name" value="Wall-associated receptor kinase 2"/>
    <property type="match status" value="1"/>
</dbReference>
<keyword evidence="13" id="KW-0663">Pyridoxal phosphate</keyword>
<dbReference type="Gene3D" id="3.40.640.10">
    <property type="entry name" value="Type I PLP-dependent aspartate aminotransferase-like (Major domain)"/>
    <property type="match status" value="1"/>
</dbReference>
<keyword evidence="20" id="KW-0407">Ion channel</keyword>
<dbReference type="InterPro" id="IPR013695">
    <property type="entry name" value="WAK"/>
</dbReference>
<evidence type="ECO:0000256" key="24">
    <source>
        <dbReference type="ARBA" id="ARBA00093222"/>
    </source>
</evidence>
<evidence type="ECO:0000256" key="25">
    <source>
        <dbReference type="ARBA" id="ARBA00093261"/>
    </source>
</evidence>
<dbReference type="InterPro" id="IPR018097">
    <property type="entry name" value="EGF_Ca-bd_CS"/>
</dbReference>
<dbReference type="CDD" id="cd12122">
    <property type="entry name" value="AMPKA_C"/>
    <property type="match status" value="1"/>
</dbReference>
<dbReference type="PROSITE" id="PS50030">
    <property type="entry name" value="UBA"/>
    <property type="match status" value="1"/>
</dbReference>
<comment type="catalytic activity">
    <reaction evidence="21">
        <text>L-seryl-[protein] + ATP = O-phospho-L-seryl-[protein] + ADP + H(+)</text>
        <dbReference type="Rhea" id="RHEA:17989"/>
        <dbReference type="Rhea" id="RHEA-COMP:9863"/>
        <dbReference type="Rhea" id="RHEA-COMP:11604"/>
        <dbReference type="ChEBI" id="CHEBI:15378"/>
        <dbReference type="ChEBI" id="CHEBI:29999"/>
        <dbReference type="ChEBI" id="CHEBI:30616"/>
        <dbReference type="ChEBI" id="CHEBI:83421"/>
        <dbReference type="ChEBI" id="CHEBI:456216"/>
    </reaction>
</comment>
<dbReference type="SMART" id="SM00220">
    <property type="entry name" value="S_TKc"/>
    <property type="match status" value="2"/>
</dbReference>
<dbReference type="EC" id="2.5.1.160" evidence="26"/>
<dbReference type="GO" id="GO:0009086">
    <property type="term" value="P:methionine biosynthetic process"/>
    <property type="evidence" value="ECO:0007669"/>
    <property type="project" value="UniProtKB-KW"/>
</dbReference>
<comment type="similarity">
    <text evidence="3">Belongs to the trans-sulfuration enzymes family.</text>
</comment>
<keyword evidence="16 28" id="KW-0472">Membrane</keyword>
<dbReference type="GO" id="GO:0016020">
    <property type="term" value="C:membrane"/>
    <property type="evidence" value="ECO:0007669"/>
    <property type="project" value="UniProtKB-SubCell"/>
</dbReference>
<keyword evidence="5" id="KW-0028">Amino-acid biosynthesis</keyword>
<keyword evidence="15" id="KW-0406">Ion transport</keyword>
<evidence type="ECO:0000256" key="2">
    <source>
        <dbReference type="ARBA" id="ARBA00004479"/>
    </source>
</evidence>
<dbReference type="InterPro" id="IPR032880">
    <property type="entry name" value="CSC1/OSCA1-like_N"/>
</dbReference>
<evidence type="ECO:0000256" key="7">
    <source>
        <dbReference type="ARBA" id="ARBA00022692"/>
    </source>
</evidence>
<evidence type="ECO:0000256" key="22">
    <source>
        <dbReference type="ARBA" id="ARBA00047951"/>
    </source>
</evidence>
<keyword evidence="15" id="KW-0813">Transport</keyword>
<dbReference type="InterPro" id="IPR011009">
    <property type="entry name" value="Kinase-like_dom_sf"/>
</dbReference>
<keyword evidence="17" id="KW-1015">Disulfide bond</keyword>
<dbReference type="SMART" id="SM00165">
    <property type="entry name" value="UBA"/>
    <property type="match status" value="1"/>
</dbReference>
<evidence type="ECO:0000256" key="1">
    <source>
        <dbReference type="ARBA" id="ARBA00001933"/>
    </source>
</evidence>
<keyword evidence="11" id="KW-0106">Calcium</keyword>
<dbReference type="FunFam" id="3.30.200.20:FF:000043">
    <property type="entry name" value="Wall-associated receptor kinase 2"/>
    <property type="match status" value="1"/>
</dbReference>
<evidence type="ECO:0000256" key="23">
    <source>
        <dbReference type="ARBA" id="ARBA00060510"/>
    </source>
</evidence>
<dbReference type="EMBL" id="LR031872">
    <property type="protein sequence ID" value="VDC92248.1"/>
    <property type="molecule type" value="Genomic_DNA"/>
</dbReference>
<comment type="cofactor">
    <cofactor evidence="1">
        <name>pyridoxal 5'-phosphate</name>
        <dbReference type="ChEBI" id="CHEBI:597326"/>
    </cofactor>
</comment>
<dbReference type="Gene3D" id="2.10.25.10">
    <property type="entry name" value="Laminin"/>
    <property type="match status" value="1"/>
</dbReference>
<evidence type="ECO:0000256" key="20">
    <source>
        <dbReference type="ARBA" id="ARBA00023303"/>
    </source>
</evidence>
<evidence type="ECO:0000256" key="17">
    <source>
        <dbReference type="ARBA" id="ARBA00023157"/>
    </source>
</evidence>
<dbReference type="Gene3D" id="3.30.200.20">
    <property type="entry name" value="Phosphorylase Kinase, domain 1"/>
    <property type="match status" value="1"/>
</dbReference>
<evidence type="ECO:0000256" key="27">
    <source>
        <dbReference type="PROSITE-ProRule" id="PRU10141"/>
    </source>
</evidence>
<name>A0A3P6B867_BRAOL</name>
<dbReference type="SUPFAM" id="SSF56112">
    <property type="entry name" value="Protein kinase-like (PK-like)"/>
    <property type="match status" value="2"/>
</dbReference>
<comment type="catalytic activity">
    <reaction evidence="25">
        <text>O-phospho-L-homoserine + L-cysteine = L,L-cystathionine + phosphate</text>
        <dbReference type="Rhea" id="RHEA:80891"/>
        <dbReference type="ChEBI" id="CHEBI:35235"/>
        <dbReference type="ChEBI" id="CHEBI:43474"/>
        <dbReference type="ChEBI" id="CHEBI:57590"/>
        <dbReference type="ChEBI" id="CHEBI:58161"/>
        <dbReference type="EC" id="2.5.1.160"/>
    </reaction>
</comment>
<evidence type="ECO:0000256" key="28">
    <source>
        <dbReference type="SAM" id="Phobius"/>
    </source>
</evidence>
<dbReference type="InterPro" id="IPR015940">
    <property type="entry name" value="UBA"/>
</dbReference>
<evidence type="ECO:0000256" key="26">
    <source>
        <dbReference type="ARBA" id="ARBA00093596"/>
    </source>
</evidence>
<dbReference type="PROSITE" id="PS50011">
    <property type="entry name" value="PROTEIN_KINASE_DOM"/>
    <property type="match status" value="2"/>
</dbReference>
<dbReference type="Gene3D" id="3.30.310.80">
    <property type="entry name" value="Kinase associated domain 1, KA1"/>
    <property type="match status" value="1"/>
</dbReference>
<dbReference type="CDD" id="cd14335">
    <property type="entry name" value="UBA_SnRK1_plant"/>
    <property type="match status" value="1"/>
</dbReference>
<feature type="transmembrane region" description="Helical" evidence="28">
    <location>
        <begin position="899"/>
        <end position="923"/>
    </location>
</feature>
<feature type="transmembrane region" description="Helical" evidence="28">
    <location>
        <begin position="629"/>
        <end position="653"/>
    </location>
</feature>
<feature type="domain" description="Protein kinase" evidence="29">
    <location>
        <begin position="1292"/>
        <end position="1554"/>
    </location>
</feature>
<dbReference type="InterPro" id="IPR000277">
    <property type="entry name" value="Cys/Met-Metab_PyrdxlP-dep_enz"/>
</dbReference>
<evidence type="ECO:0000256" key="16">
    <source>
        <dbReference type="ARBA" id="ARBA00023136"/>
    </source>
</evidence>
<evidence type="ECO:0000256" key="9">
    <source>
        <dbReference type="ARBA" id="ARBA00022741"/>
    </source>
</evidence>
<feature type="domain" description="UBA" evidence="30">
    <location>
        <begin position="1575"/>
        <end position="1615"/>
    </location>
</feature>
<evidence type="ECO:0000256" key="19">
    <source>
        <dbReference type="ARBA" id="ARBA00023180"/>
    </source>
</evidence>
<sequence>MAVSSFQCPTIFSIPSFQCRSDPDLVGSPIGGSSRRRFNATAGMSSPFTCGGRMSSTILRFPPNFVRQLSIKARRNCSNIGVAQIVAAKWSNNPSSGLPAAAAASSASAAASAPAAAVPPVALNGVDEEVAAAEGIREIGSVQLKDSKPSFLSSDGSLAVHAGERLGRGIVTDAITTPVVNTSAYHFKNTAELLDFKEKRSVSFEYGRYGNPTTIVLEDKISALEGAESTLVMASGMCASTVMILALVPAGGHIVTTTDCYRKTRIFMETFLPKMGITVTVIDPADIAGLEAAVNKYQVSLFFTESPTNPFLRCVDIELVSEICHKRGTLVCIDGTFATPLNQKALAFGADLVVHSLTKYIGGHNDVLGGCICGPLKVVSEIRNLHHVLGGTLNPNAAYLIIRGMKTMHLRVQQQNSTASRMAEILEAHPKVSHVYYPGLANHPEHHIAKRQMTGFGGVVSFEIDGDIERTIKFVDSLKIPYIAPSFGGCESIVDQPAIMSYWDLAPEERLKYGIKDNLIRFSFGVEDFEDVRADEGHNFGVMILSALLTSVGINLGLCFLFFTLYSILRKQPGNVTVYGPRLIQDGRSQEETNAFNLERLLPTAGWVRRALEPTNEDILSNLGLDALVFIRVLVFSIRVFSFASVVGIFILLPVNYMGTEFEEFFDLPKKSLDSFSISNVNDGSNKLWIHFSAIYIFTAVVCYLLYCEHKYLSSKRIDHFYSSKPQPHEFTVLVSGVPVVPENSISETVESFFREYHSSTYLSHVVVHRTDKLKALMNDAEKLCKKLTRVKSGSISRQKSMRDGFLGMFGKKVDVVDHYEKKLEKLEDDMRLKQSLLAGEEVPAAFVSFRTRHGAAIATNIQQGIDPTQWLTEPAPEPQDVHWPFFTASFVRRWISNVVVFVAFVALIILYVIPVVLVQGLANLHQLETWFPFLKSILNIKVVSQVITGYLPSLIYQLFLMIVPPIMLLLSSMQGYISHSQIEKSACIKLLVFTIWNSFFANVLSGSALYRVNVFLEPKNIPRVLAAAVPAQASFFISYVVTSGWTGLSSEIFRLVPLIWNFVMKLFGKEDDKEFEVPPTPFCQEITSILFFGLLGTTYFFLSPLILPFLLVYFCLGYVIYRNQLLNVYAAKYETGGKFWPIVHNSTIFSLVLMHVIAIGIFGLKELPLASSLTIPLPILTVLFSIYCQRRFLANFKSYPTECLVNKDKADAREQNKSEFYAKLVVAYRDPAVSASRYARGISLEDPPLLLKTQSVSSFNRWKKTLNRLPCALKMDGSGGRGGVESILQNYKLGRVLGIGSFGKVKIAEHTLTGHNVAIKIISRRRIKNMEMEEKVLVPVFSLMPVRREIKIMSLFMHPHIIRLYEVIETTTDIYLVMEYVNSGELFDYIAEKGRLQEDEARKFFQQIISGVEYCHRNMVVHRDLKPENLLLESKCNVKIADFGLSNVMRDGHFLKTSCGSPNYAAPEVISGKLYAGPEVDVWSCGVILYALLCGTLPFDDENLSNLYKKIKGGIYTLPSHLSAGARDLIPKMLVVDPLKRVTIPEIRQHHWFQPHLPRYLAVPPPDTAQQAKKIDEEILQEVINVGFDRNHLIESLRNRIQNDGTVTYYLILDNRFRGFGGYLRAGFQETMDGTSRMHPAESIASHVRLPGLMELQGVGLRSQYPVERNWALGLQSRAHPREIMTEVLKALQDLNVRWKKMGPYNIKCRWVPNNAGGMLSNSMHDNSYLGHDSSMIENDAVVKSPNVVKFETQDGKYLLDLQRVRGAQFLFLELCFDSYGSVYIKNPITSKGCSSNDEEDVSLLDLTDSPFYVSYKNTLIAVGCNMRASLETAETTSMVGCTSTCGTTTQQLSPTPIQNYLAYASCKVKKWKTGVQSSRCDAGSTENQTVCNGIGCCQASMPDELQQLVGVTIDDNTTTSGGCKVALLTDDPFIFEDISDPRHLHVKGYSTVELGWFIHTTNYSFIGSLGCVITDKFNSTQPSYRRNCTCSYLADINYYASCACNKGYRGNPYVPGGCKDIDECQENKITKGHELCSSGSTCVNHQGYYTCVPPKTRPIAIGIVIGFVILISIGGLYWLYKLFKRQRRINRKKKFFKRNGGLLLQQQLISTEGNVEQTKIFSSKELEKATENFSINRVLGQGGQGTVYKGMLVDGRIVAVKKSKVVDEDKLEEFINEVVILSQINHRNIVKLFGCCLETQVPVLVYEFIPNGNLFEHLHDELDDDTMTTWEVRLRIATDVAGALSYLHSAASFPIYHRDIKSTNIMLDEKCRAKVSDFGTSRSVTVDHTHLTTVVSGTVGYVDPEYFQSSQFTDKSDVYSFGVVLVELITGAKAISYMRSEENRTLATYFILAMKEDRLEEITDARIKEQCKLEQVRVAAKLARKCLNLKGKKRPSMREVSMELEKLRSLHGHPHPQPQVHVIESDEEDEIMEVNIGIESWNNVNVAVTDNVATSFLDVEPLFPRQTW</sequence>
<comment type="catalytic activity">
    <reaction evidence="24">
        <text>O-succinyl-L-homoserine + L-cysteine = L,L-cystathionine + succinate + H(+)</text>
        <dbReference type="Rhea" id="RHEA:20397"/>
        <dbReference type="ChEBI" id="CHEBI:15378"/>
        <dbReference type="ChEBI" id="CHEBI:30031"/>
        <dbReference type="ChEBI" id="CHEBI:35235"/>
        <dbReference type="ChEBI" id="CHEBI:57661"/>
        <dbReference type="ChEBI" id="CHEBI:58161"/>
    </reaction>
</comment>
<dbReference type="InterPro" id="IPR015421">
    <property type="entry name" value="PyrdxlP-dep_Trfase_major"/>
</dbReference>
<keyword evidence="7 28" id="KW-0812">Transmembrane</keyword>
<dbReference type="InterPro" id="IPR015422">
    <property type="entry name" value="PyrdxlP-dep_Trfase_small"/>
</dbReference>
<dbReference type="GO" id="GO:0005509">
    <property type="term" value="F:calcium ion binding"/>
    <property type="evidence" value="ECO:0007669"/>
    <property type="project" value="InterPro"/>
</dbReference>
<keyword evidence="18" id="KW-0486">Methionine biosynthesis</keyword>
<dbReference type="InterPro" id="IPR017441">
    <property type="entry name" value="Protein_kinase_ATP_BS"/>
</dbReference>
<evidence type="ECO:0000256" key="14">
    <source>
        <dbReference type="ARBA" id="ARBA00022989"/>
    </source>
</evidence>
<dbReference type="PROSITE" id="PS00108">
    <property type="entry name" value="PROTEIN_KINASE_ST"/>
    <property type="match status" value="2"/>
</dbReference>
<evidence type="ECO:0000256" key="18">
    <source>
        <dbReference type="ARBA" id="ARBA00023167"/>
    </source>
</evidence>
<keyword evidence="19" id="KW-0325">Glycoprotein</keyword>
<feature type="binding site" evidence="27">
    <location>
        <position position="1321"/>
    </location>
    <ligand>
        <name>ATP</name>
        <dbReference type="ChEBI" id="CHEBI:30616"/>
    </ligand>
</feature>
<evidence type="ECO:0000256" key="10">
    <source>
        <dbReference type="ARBA" id="ARBA00022777"/>
    </source>
</evidence>